<dbReference type="EMBL" id="FPBF01000006">
    <property type="protein sequence ID" value="SFU09833.1"/>
    <property type="molecule type" value="Genomic_DNA"/>
</dbReference>
<dbReference type="STRING" id="305507.SAMN04489724_3935"/>
<dbReference type="GO" id="GO:0019305">
    <property type="term" value="P:dTDP-rhamnose biosynthetic process"/>
    <property type="evidence" value="ECO:0007669"/>
    <property type="project" value="UniProtKB-UniRule"/>
</dbReference>
<protein>
    <recommendedName>
        <fullName evidence="4 7">dTDP-4-dehydrorhamnose 3,5-epimerase</fullName>
        <ecNumber evidence="3 7">5.1.3.13</ecNumber>
    </recommendedName>
    <alternativeName>
        <fullName evidence="7">Thymidine diphospho-4-keto-rhamnose 3,5-epimerase</fullName>
    </alternativeName>
</protein>
<dbReference type="NCBIfam" id="TIGR01221">
    <property type="entry name" value="rmlC"/>
    <property type="match status" value="1"/>
</dbReference>
<dbReference type="EC" id="5.1.3.13" evidence="3 7"/>
<dbReference type="GO" id="GO:0005829">
    <property type="term" value="C:cytosol"/>
    <property type="evidence" value="ECO:0007669"/>
    <property type="project" value="TreeGrafter"/>
</dbReference>
<sequence>MAQLIKAPLAGVLEIFPRIFEDQRGYFFESYREDWLQAEGVAHGWVQDNQSFSQKGTVRGLHFQRGEHAQAKLVRVIQGKVLDVIVDLRKGSATFGEKYETILDSQRNNLMYVPAGFAHGFSVLEDSIFAYKCSNYYNKASEGGILWNDPTLAIDWQVAVPITSEKDADWPTLEAFKISEGGL</sequence>
<dbReference type="GO" id="GO:0000271">
    <property type="term" value="P:polysaccharide biosynthetic process"/>
    <property type="evidence" value="ECO:0007669"/>
    <property type="project" value="TreeGrafter"/>
</dbReference>
<dbReference type="AlphaFoldDB" id="A0A1I7DDL3"/>
<evidence type="ECO:0000313" key="8">
    <source>
        <dbReference type="EMBL" id="SFU09833.1"/>
    </source>
</evidence>
<dbReference type="PANTHER" id="PTHR21047">
    <property type="entry name" value="DTDP-6-DEOXY-D-GLUCOSE-3,5 EPIMERASE"/>
    <property type="match status" value="1"/>
</dbReference>
<comment type="similarity">
    <text evidence="7">Belongs to the dTDP-4-dehydrorhamnose 3,5-epimerase family.</text>
</comment>
<feature type="active site" description="Proton donor" evidence="5">
    <location>
        <position position="131"/>
    </location>
</feature>
<gene>
    <name evidence="8" type="ORF">SAMN04489724_3935</name>
</gene>
<dbReference type="Pfam" id="PF00908">
    <property type="entry name" value="dTDP_sugar_isom"/>
    <property type="match status" value="1"/>
</dbReference>
<evidence type="ECO:0000256" key="6">
    <source>
        <dbReference type="PIRSR" id="PIRSR600888-3"/>
    </source>
</evidence>
<comment type="pathway">
    <text evidence="7">Carbohydrate biosynthesis; dTDP-L-rhamnose biosynthesis.</text>
</comment>
<dbReference type="InterPro" id="IPR014710">
    <property type="entry name" value="RmlC-like_jellyroll"/>
</dbReference>
<dbReference type="InterPro" id="IPR000888">
    <property type="entry name" value="RmlC-like"/>
</dbReference>
<name>A0A1I7DDL3_9BACT</name>
<feature type="site" description="Participates in a stacking interaction with the thymidine ring of dTDP-4-oxo-6-deoxyglucose" evidence="6">
    <location>
        <position position="137"/>
    </location>
</feature>
<organism evidence="8 9">
    <name type="scientific">Algoriphagus locisalis</name>
    <dbReference type="NCBI Taxonomy" id="305507"/>
    <lineage>
        <taxon>Bacteria</taxon>
        <taxon>Pseudomonadati</taxon>
        <taxon>Bacteroidota</taxon>
        <taxon>Cytophagia</taxon>
        <taxon>Cytophagales</taxon>
        <taxon>Cyclobacteriaceae</taxon>
        <taxon>Algoriphagus</taxon>
    </lineage>
</organism>
<evidence type="ECO:0000256" key="5">
    <source>
        <dbReference type="PIRSR" id="PIRSR600888-1"/>
    </source>
</evidence>
<dbReference type="RefSeq" id="WP_091696556.1">
    <property type="nucleotide sequence ID" value="NZ_FPBF01000006.1"/>
</dbReference>
<proteinExistence type="inferred from homology"/>
<comment type="subunit">
    <text evidence="7">Homodimer.</text>
</comment>
<dbReference type="PANTHER" id="PTHR21047:SF2">
    <property type="entry name" value="THYMIDINE DIPHOSPHO-4-KETO-RHAMNOSE 3,5-EPIMERASE"/>
    <property type="match status" value="1"/>
</dbReference>
<keyword evidence="9" id="KW-1185">Reference proteome</keyword>
<feature type="active site" description="Proton acceptor" evidence="5">
    <location>
        <position position="62"/>
    </location>
</feature>
<reference evidence="9" key="1">
    <citation type="submission" date="2016-10" db="EMBL/GenBank/DDBJ databases">
        <authorList>
            <person name="Varghese N."/>
            <person name="Submissions S."/>
        </authorList>
    </citation>
    <scope>NUCLEOTIDE SEQUENCE [LARGE SCALE GENOMIC DNA]</scope>
    <source>
        <strain evidence="9">DSM 23445</strain>
    </source>
</reference>
<dbReference type="GO" id="GO:0008830">
    <property type="term" value="F:dTDP-4-dehydrorhamnose 3,5-epimerase activity"/>
    <property type="evidence" value="ECO:0007669"/>
    <property type="project" value="UniProtKB-UniRule"/>
</dbReference>
<dbReference type="Proteomes" id="UP000199673">
    <property type="component" value="Unassembled WGS sequence"/>
</dbReference>
<evidence type="ECO:0000256" key="1">
    <source>
        <dbReference type="ARBA" id="ARBA00001298"/>
    </source>
</evidence>
<evidence type="ECO:0000256" key="4">
    <source>
        <dbReference type="ARBA" id="ARBA00019595"/>
    </source>
</evidence>
<accession>A0A1I7DDL3</accession>
<dbReference type="InterPro" id="IPR011051">
    <property type="entry name" value="RmlC_Cupin_sf"/>
</dbReference>
<evidence type="ECO:0000313" key="9">
    <source>
        <dbReference type="Proteomes" id="UP000199673"/>
    </source>
</evidence>
<dbReference type="OrthoDB" id="9800680at2"/>
<evidence type="ECO:0000256" key="3">
    <source>
        <dbReference type="ARBA" id="ARBA00012098"/>
    </source>
</evidence>
<comment type="catalytic activity">
    <reaction evidence="1 7">
        <text>dTDP-4-dehydro-6-deoxy-alpha-D-glucose = dTDP-4-dehydro-beta-L-rhamnose</text>
        <dbReference type="Rhea" id="RHEA:16969"/>
        <dbReference type="ChEBI" id="CHEBI:57649"/>
        <dbReference type="ChEBI" id="CHEBI:62830"/>
        <dbReference type="EC" id="5.1.3.13"/>
    </reaction>
</comment>
<dbReference type="Gene3D" id="2.60.120.10">
    <property type="entry name" value="Jelly Rolls"/>
    <property type="match status" value="1"/>
</dbReference>
<dbReference type="CDD" id="cd00438">
    <property type="entry name" value="cupin_RmlC"/>
    <property type="match status" value="1"/>
</dbReference>
<keyword evidence="7" id="KW-0413">Isomerase</keyword>
<evidence type="ECO:0000256" key="2">
    <source>
        <dbReference type="ARBA" id="ARBA00001997"/>
    </source>
</evidence>
<dbReference type="SUPFAM" id="SSF51182">
    <property type="entry name" value="RmlC-like cupins"/>
    <property type="match status" value="1"/>
</dbReference>
<comment type="function">
    <text evidence="2 7">Catalyzes the epimerization of the C3' and C5'positions of dTDP-6-deoxy-D-xylo-4-hexulose, forming dTDP-6-deoxy-L-lyxo-4-hexulose.</text>
</comment>
<dbReference type="UniPathway" id="UPA00124"/>
<evidence type="ECO:0000256" key="7">
    <source>
        <dbReference type="RuleBase" id="RU364069"/>
    </source>
</evidence>